<evidence type="ECO:0000313" key="1">
    <source>
        <dbReference type="EMBL" id="WVY95512.1"/>
    </source>
</evidence>
<dbReference type="EMBL" id="CP144691">
    <property type="protein sequence ID" value="WVY95512.1"/>
    <property type="molecule type" value="Genomic_DNA"/>
</dbReference>
<protein>
    <submittedName>
        <fullName evidence="1">Uncharacterized protein</fullName>
    </submittedName>
</protein>
<keyword evidence="2" id="KW-1185">Reference proteome</keyword>
<organism evidence="1 2">
    <name type="scientific">Vigna mungo</name>
    <name type="common">Black gram</name>
    <name type="synonym">Phaseolus mungo</name>
    <dbReference type="NCBI Taxonomy" id="3915"/>
    <lineage>
        <taxon>Eukaryota</taxon>
        <taxon>Viridiplantae</taxon>
        <taxon>Streptophyta</taxon>
        <taxon>Embryophyta</taxon>
        <taxon>Tracheophyta</taxon>
        <taxon>Spermatophyta</taxon>
        <taxon>Magnoliopsida</taxon>
        <taxon>eudicotyledons</taxon>
        <taxon>Gunneridae</taxon>
        <taxon>Pentapetalae</taxon>
        <taxon>rosids</taxon>
        <taxon>fabids</taxon>
        <taxon>Fabales</taxon>
        <taxon>Fabaceae</taxon>
        <taxon>Papilionoideae</taxon>
        <taxon>50 kb inversion clade</taxon>
        <taxon>NPAAA clade</taxon>
        <taxon>indigoferoid/millettioid clade</taxon>
        <taxon>Phaseoleae</taxon>
        <taxon>Vigna</taxon>
    </lineage>
</organism>
<evidence type="ECO:0000313" key="2">
    <source>
        <dbReference type="Proteomes" id="UP001374535"/>
    </source>
</evidence>
<proteinExistence type="predicted"/>
<name>A0AAQ3MQU0_VIGMU</name>
<reference evidence="1 2" key="1">
    <citation type="journal article" date="2023" name="Life. Sci Alliance">
        <title>Evolutionary insights into 3D genome organization and epigenetic landscape of Vigna mungo.</title>
        <authorList>
            <person name="Junaid A."/>
            <person name="Singh B."/>
            <person name="Bhatia S."/>
        </authorList>
    </citation>
    <scope>NUCLEOTIDE SEQUENCE [LARGE SCALE GENOMIC DNA]</scope>
    <source>
        <strain evidence="1">Urdbean</strain>
    </source>
</reference>
<dbReference type="AlphaFoldDB" id="A0AAQ3MQU0"/>
<sequence length="144" mass="16260">MEKSPICMCFPLFSLCNSDVNPQVVVVGTFTAQLLSSLFCICILEQNPQVVRLSTARLLNSLVACSVEKDDLTAESVKRCQNEDVIGEEICELEKKLGLGCWTCKKNCNRCMTELLFHNHHCIFSPPTRVFEGEDLVRKRLEMS</sequence>
<gene>
    <name evidence="1" type="ORF">V8G54_034600</name>
</gene>
<dbReference type="Proteomes" id="UP001374535">
    <property type="component" value="Chromosome 10"/>
</dbReference>
<accession>A0AAQ3MQU0</accession>